<name>E6SM49_THEM7</name>
<proteinExistence type="predicted"/>
<dbReference type="PANTHER" id="PTHR34655">
    <property type="entry name" value="CONSERVED WITHIN P. AEROPHILUM"/>
    <property type="match status" value="1"/>
</dbReference>
<dbReference type="RefSeq" id="WP_013494684.1">
    <property type="nucleotide sequence ID" value="NC_014831.1"/>
</dbReference>
<protein>
    <submittedName>
        <fullName evidence="1">DsrE family protein</fullName>
    </submittedName>
</protein>
<organism evidence="1 2">
    <name type="scientific">Thermaerobacter marianensis (strain ATCC 700841 / DSM 12885 / JCM 10246 / 7p75a)</name>
    <dbReference type="NCBI Taxonomy" id="644966"/>
    <lineage>
        <taxon>Bacteria</taxon>
        <taxon>Bacillati</taxon>
        <taxon>Bacillota</taxon>
        <taxon>Clostridia</taxon>
        <taxon>Eubacteriales</taxon>
        <taxon>Clostridiales Family XVII. Incertae Sedis</taxon>
        <taxon>Thermaerobacter</taxon>
    </lineage>
</organism>
<reference evidence="2" key="2">
    <citation type="journal article" date="2010" name="Stand. Genomic Sci.">
        <title>Complete genome sequence of Thermaerobacter marianensis type strain (7p75aT).</title>
        <authorList>
            <person name="Han C."/>
            <person name="Gu W."/>
            <person name="Zhang X."/>
            <person name="Lapidus A."/>
            <person name="Nolan M."/>
            <person name="Copeland A."/>
            <person name="Lucas S."/>
            <person name="Glavina Del Rio T."/>
            <person name="Tice H."/>
            <person name="Cheng J."/>
            <person name="Tapia R."/>
            <person name="Goodwin L."/>
            <person name="Pitluck S."/>
            <person name="Pagani I."/>
            <person name="Ivanova N."/>
            <person name="Mavromatis K."/>
            <person name="Mikhailova N."/>
            <person name="Pati A."/>
            <person name="Chen A."/>
            <person name="Palaniappan K."/>
            <person name="Land M."/>
            <person name="Hauser L."/>
            <person name="Chang Y."/>
            <person name="Jeffries C."/>
            <person name="Schneider S."/>
            <person name="Rohde M."/>
            <person name="Goker M."/>
            <person name="Pukall R."/>
            <person name="Woyke T."/>
            <person name="Bristow J."/>
            <person name="Eisen J."/>
            <person name="Markowitz V."/>
            <person name="Hugenholtz P."/>
            <person name="Kyrpides N."/>
            <person name="Klenk H."/>
            <person name="Detter J."/>
        </authorList>
    </citation>
    <scope>NUCLEOTIDE SEQUENCE [LARGE SCALE GENOMIC DNA]</scope>
    <source>
        <strain evidence="2">ATCC 700841 / DSM 12885 / JCM 10246 / 7p75a</strain>
    </source>
</reference>
<dbReference type="Proteomes" id="UP000008915">
    <property type="component" value="Chromosome"/>
</dbReference>
<dbReference type="OrthoDB" id="9802028at2"/>
<evidence type="ECO:0000313" key="2">
    <source>
        <dbReference type="Proteomes" id="UP000008915"/>
    </source>
</evidence>
<accession>E6SM49</accession>
<dbReference type="KEGG" id="tmr:Tmar_0254"/>
<dbReference type="STRING" id="644966.Tmar_0254"/>
<sequence length="132" mass="14034">MSVRRVAIIASHGNIDDAYKVLNIATAAAAMGAEVQVFFTFDGLKIIHKEANRQLPVPEHLQPALEGFKKNNVPSVPELLEIARESGVKLIGCQMTMDVMGIGLDELVDGVEPGGAAAFLAFAAEADVNVTF</sequence>
<dbReference type="Gene3D" id="3.40.1260.10">
    <property type="entry name" value="DsrEFH-like"/>
    <property type="match status" value="2"/>
</dbReference>
<gene>
    <name evidence="1" type="ordered locus">Tmar_0254</name>
</gene>
<reference evidence="1 2" key="1">
    <citation type="journal article" date="2010" name="Stand. Genomic Sci.">
        <title>Complete genome sequence of Thermaerobacter marianensis type strain (7p75a).</title>
        <authorList>
            <person name="Han C."/>
            <person name="Gu W."/>
            <person name="Zhang X."/>
            <person name="Lapidus A."/>
            <person name="Nolan M."/>
            <person name="Copeland A."/>
            <person name="Lucas S."/>
            <person name="Del Rio T.G."/>
            <person name="Tice H."/>
            <person name="Cheng J.F."/>
            <person name="Tapia R."/>
            <person name="Goodwin L."/>
            <person name="Pitluck S."/>
            <person name="Pagani I."/>
            <person name="Ivanova N."/>
            <person name="Mavromatis K."/>
            <person name="Mikhailova N."/>
            <person name="Pati A."/>
            <person name="Chen A."/>
            <person name="Palaniappan K."/>
            <person name="Land M."/>
            <person name="Hauser L."/>
            <person name="Chang Y.J."/>
            <person name="Jeffries C.D."/>
            <person name="Schneider S."/>
            <person name="Rohde M."/>
            <person name="Goker M."/>
            <person name="Pukall R."/>
            <person name="Woyke T."/>
            <person name="Bristow J."/>
            <person name="Eisen J.A."/>
            <person name="Markowitz V."/>
            <person name="Hugenholtz P."/>
            <person name="Kyrpides N.C."/>
            <person name="Klenk H.P."/>
            <person name="Detter J.C."/>
        </authorList>
    </citation>
    <scope>NUCLEOTIDE SEQUENCE [LARGE SCALE GENOMIC DNA]</scope>
    <source>
        <strain evidence="2">ATCC 700841 / DSM 12885 / JCM 10246 / 7p75a</strain>
    </source>
</reference>
<dbReference type="eggNOG" id="COG2210">
    <property type="taxonomic scope" value="Bacteria"/>
</dbReference>
<dbReference type="Pfam" id="PF13686">
    <property type="entry name" value="DrsE_2"/>
    <property type="match status" value="2"/>
</dbReference>
<dbReference type="InterPro" id="IPR027396">
    <property type="entry name" value="DsrEFH-like"/>
</dbReference>
<keyword evidence="2" id="KW-1185">Reference proteome</keyword>
<dbReference type="EMBL" id="CP002344">
    <property type="protein sequence ID" value="ADU50379.1"/>
    <property type="molecule type" value="Genomic_DNA"/>
</dbReference>
<dbReference type="SUPFAM" id="SSF75169">
    <property type="entry name" value="DsrEFH-like"/>
    <property type="match status" value="1"/>
</dbReference>
<dbReference type="InterPro" id="IPR032836">
    <property type="entry name" value="DsrE2-like"/>
</dbReference>
<dbReference type="AlphaFoldDB" id="E6SM49"/>
<evidence type="ECO:0000313" key="1">
    <source>
        <dbReference type="EMBL" id="ADU50379.1"/>
    </source>
</evidence>
<dbReference type="PANTHER" id="PTHR34655:SF2">
    <property type="entry name" value="PEROXIREDOXIN FAMILY PROTEIN"/>
    <property type="match status" value="1"/>
</dbReference>
<dbReference type="HOGENOM" id="CLU_094970_1_1_9"/>